<sequence length="89" mass="10561">MAIQNILNTIFLKIKELFFYTLTEENLEKIIRKNEKEICDIKLIEKQILEEVREELRTDLREAGYTNEDEIEEMISISLGLENETSNHS</sequence>
<accession>A0A6M3JLD0</accession>
<dbReference type="AlphaFoldDB" id="A0A6M3JLD0"/>
<evidence type="ECO:0000313" key="1">
    <source>
        <dbReference type="EMBL" id="QJA70626.1"/>
    </source>
</evidence>
<protein>
    <submittedName>
        <fullName evidence="1">Uncharacterized protein</fullName>
    </submittedName>
</protein>
<proteinExistence type="predicted"/>
<gene>
    <name evidence="1" type="ORF">MM415A03622_0005</name>
</gene>
<organism evidence="1">
    <name type="scientific">viral metagenome</name>
    <dbReference type="NCBI Taxonomy" id="1070528"/>
    <lineage>
        <taxon>unclassified sequences</taxon>
        <taxon>metagenomes</taxon>
        <taxon>organismal metagenomes</taxon>
    </lineage>
</organism>
<reference evidence="1" key="1">
    <citation type="submission" date="2020-03" db="EMBL/GenBank/DDBJ databases">
        <title>The deep terrestrial virosphere.</title>
        <authorList>
            <person name="Holmfeldt K."/>
            <person name="Nilsson E."/>
            <person name="Simone D."/>
            <person name="Lopez-Fernandez M."/>
            <person name="Wu X."/>
            <person name="de Brujin I."/>
            <person name="Lundin D."/>
            <person name="Andersson A."/>
            <person name="Bertilsson S."/>
            <person name="Dopson M."/>
        </authorList>
    </citation>
    <scope>NUCLEOTIDE SEQUENCE</scope>
    <source>
        <strain evidence="1">MM415A03622</strain>
    </source>
</reference>
<dbReference type="EMBL" id="MT141808">
    <property type="protein sequence ID" value="QJA70626.1"/>
    <property type="molecule type" value="Genomic_DNA"/>
</dbReference>
<name>A0A6M3JLD0_9ZZZZ</name>